<dbReference type="Pfam" id="PF13732">
    <property type="entry name" value="DrrA1-3_C"/>
    <property type="match status" value="1"/>
</dbReference>
<evidence type="ECO:0000256" key="1">
    <source>
        <dbReference type="ARBA" id="ARBA00004202"/>
    </source>
</evidence>
<dbReference type="GO" id="GO:0005524">
    <property type="term" value="F:ATP binding"/>
    <property type="evidence" value="ECO:0007669"/>
    <property type="project" value="UniProtKB-KW"/>
</dbReference>
<evidence type="ECO:0000256" key="3">
    <source>
        <dbReference type="ARBA" id="ARBA00022741"/>
    </source>
</evidence>
<evidence type="ECO:0000259" key="6">
    <source>
        <dbReference type="PROSITE" id="PS50893"/>
    </source>
</evidence>
<sequence>MTPLIEVDRLRRTFSVRHKTGRFRSERREVTAVDSVSFDVYPGEAVGYVGPNGAGKSTTIKMLTGILTPTAGHVRTCGLDPAARRVELAARIGVVFGQRSQLWWDLPLRDSFALLRDIYRVSPADHRARLAECVELLDLGEFLGRPVRQLSLGQRMRGEVTAALLHGPELLVLDEPTIGLDLASKERLREFLVELNATRGVTLLLTTHDLDDIEHLCRRLLVIDHGRVLADGPLSRLRTEAVGERTLVVDLSEPAEPLTGLPGVVRTHVENEGRRHHLVFARDRVTAAVLIAAVAERAAVHDISVVEPSIDDVIRRLYAGEASAVLHPGDENSAIPRNDAR</sequence>
<keyword evidence="2" id="KW-0813">Transport</keyword>
<feature type="domain" description="ABC transporter" evidence="6">
    <location>
        <begin position="5"/>
        <end position="250"/>
    </location>
</feature>
<gene>
    <name evidence="7" type="ORF">JOF53_003634</name>
</gene>
<evidence type="ECO:0000313" key="7">
    <source>
        <dbReference type="EMBL" id="MBP2474762.1"/>
    </source>
</evidence>
<keyword evidence="5" id="KW-0046">Antibiotic resistance</keyword>
<dbReference type="InterPro" id="IPR003593">
    <property type="entry name" value="AAA+_ATPase"/>
</dbReference>
<dbReference type="EMBL" id="JAGIOO010000001">
    <property type="protein sequence ID" value="MBP2474762.1"/>
    <property type="molecule type" value="Genomic_DNA"/>
</dbReference>
<comment type="caution">
    <text evidence="7">The sequence shown here is derived from an EMBL/GenBank/DDBJ whole genome shotgun (WGS) entry which is preliminary data.</text>
</comment>
<dbReference type="InterPro" id="IPR003439">
    <property type="entry name" value="ABC_transporter-like_ATP-bd"/>
</dbReference>
<dbReference type="PROSITE" id="PS50893">
    <property type="entry name" value="ABC_TRANSPORTER_2"/>
    <property type="match status" value="1"/>
</dbReference>
<evidence type="ECO:0000256" key="2">
    <source>
        <dbReference type="ARBA" id="ARBA00022448"/>
    </source>
</evidence>
<reference evidence="7 8" key="1">
    <citation type="submission" date="2021-03" db="EMBL/GenBank/DDBJ databases">
        <title>Sequencing the genomes of 1000 actinobacteria strains.</title>
        <authorList>
            <person name="Klenk H.-P."/>
        </authorList>
    </citation>
    <scope>NUCLEOTIDE SEQUENCE [LARGE SCALE GENOMIC DNA]</scope>
    <source>
        <strain evidence="7 8">DSM 44580</strain>
    </source>
</reference>
<organism evidence="7 8">
    <name type="scientific">Crossiella equi</name>
    <dbReference type="NCBI Taxonomy" id="130796"/>
    <lineage>
        <taxon>Bacteria</taxon>
        <taxon>Bacillati</taxon>
        <taxon>Actinomycetota</taxon>
        <taxon>Actinomycetes</taxon>
        <taxon>Pseudonocardiales</taxon>
        <taxon>Pseudonocardiaceae</taxon>
        <taxon>Crossiella</taxon>
    </lineage>
</organism>
<evidence type="ECO:0000313" key="8">
    <source>
        <dbReference type="Proteomes" id="UP001519363"/>
    </source>
</evidence>
<evidence type="ECO:0000256" key="5">
    <source>
        <dbReference type="ARBA" id="ARBA00023251"/>
    </source>
</evidence>
<evidence type="ECO:0000256" key="4">
    <source>
        <dbReference type="ARBA" id="ARBA00022840"/>
    </source>
</evidence>
<dbReference type="Gene3D" id="3.40.50.300">
    <property type="entry name" value="P-loop containing nucleotide triphosphate hydrolases"/>
    <property type="match status" value="1"/>
</dbReference>
<dbReference type="InterPro" id="IPR050763">
    <property type="entry name" value="ABC_transporter_ATP-binding"/>
</dbReference>
<protein>
    <submittedName>
        <fullName evidence="7">ABC-2 type transport system ATP-binding protein</fullName>
    </submittedName>
</protein>
<name>A0ABS5AEM7_9PSEU</name>
<dbReference type="PANTHER" id="PTHR42711">
    <property type="entry name" value="ABC TRANSPORTER ATP-BINDING PROTEIN"/>
    <property type="match status" value="1"/>
</dbReference>
<dbReference type="RefSeq" id="WP_086789615.1">
    <property type="nucleotide sequence ID" value="NZ_JAGIOO010000001.1"/>
</dbReference>
<proteinExistence type="predicted"/>
<dbReference type="InterPro" id="IPR025302">
    <property type="entry name" value="DrrA1/2-like_C"/>
</dbReference>
<dbReference type="Pfam" id="PF00005">
    <property type="entry name" value="ABC_tran"/>
    <property type="match status" value="1"/>
</dbReference>
<dbReference type="PANTHER" id="PTHR42711:SF1">
    <property type="entry name" value="ABC-TRANSPORT PROTEIN, ATP-BINDING COMPONENT"/>
    <property type="match status" value="1"/>
</dbReference>
<keyword evidence="4 7" id="KW-0067">ATP-binding</keyword>
<comment type="subcellular location">
    <subcellularLocation>
        <location evidence="1">Cell membrane</location>
        <topology evidence="1">Peripheral membrane protein</topology>
    </subcellularLocation>
</comment>
<keyword evidence="8" id="KW-1185">Reference proteome</keyword>
<dbReference type="SUPFAM" id="SSF52540">
    <property type="entry name" value="P-loop containing nucleoside triphosphate hydrolases"/>
    <property type="match status" value="1"/>
</dbReference>
<keyword evidence="3" id="KW-0547">Nucleotide-binding</keyword>
<dbReference type="Proteomes" id="UP001519363">
    <property type="component" value="Unassembled WGS sequence"/>
</dbReference>
<dbReference type="SMART" id="SM00382">
    <property type="entry name" value="AAA"/>
    <property type="match status" value="1"/>
</dbReference>
<accession>A0ABS5AEM7</accession>
<dbReference type="InterPro" id="IPR027417">
    <property type="entry name" value="P-loop_NTPase"/>
</dbReference>